<sequence>MSGPTKPKNSAKKKAKAAPKRDNFLGTTTQKLRDSAGNVCSFPGCYVHTHGAKSNGEGTVGIGVACHIKAAAPGGPRYDEHQSPEERKHFDNGIWMCQTHSKLIDADESPYSVTTLLQWKRDAEARSNSLLNQKSFTEKEVKAAAGKESADLLHRFINRSDDPLLTPVAEIMKGYESNLANLDPRFTVEVNKIGSAYTHLIRAVDEDVNVNLVIEDVDKIEGYLAAEKAFLEEGRELTISGAHFKIEGSKLFEAFHSGIKGIEQAVLTMSAPRKEARATLFVRTPEGHETVLDVFPCYYYSGSLRTVFEGSALDGFFKVKAYCSHEGQDAKFDLLFNLEAWVGKNILNLPRFHKLANAAKLLDTGRFVIEIEIAEIASTFSSQSNSHNEVLHAQVQFLIDYIGFARAVAQRCAEPLIIKNTMLNPATYK</sequence>
<feature type="compositionally biased region" description="Basic residues" evidence="1">
    <location>
        <begin position="9"/>
        <end position="18"/>
    </location>
</feature>
<dbReference type="AlphaFoldDB" id="A0AAW6PQ62"/>
<dbReference type="Proteomes" id="UP001217741">
    <property type="component" value="Unassembled WGS sequence"/>
</dbReference>
<comment type="caution">
    <text evidence="2">The sequence shown here is derived from an EMBL/GenBank/DDBJ whole genome shotgun (WGS) entry which is preliminary data.</text>
</comment>
<gene>
    <name evidence="2" type="ORF">P3W50_09650</name>
</gene>
<feature type="non-terminal residue" evidence="2">
    <location>
        <position position="429"/>
    </location>
</feature>
<reference evidence="2" key="1">
    <citation type="submission" date="2023-03" db="EMBL/GenBank/DDBJ databases">
        <title>Draft assemblies of triclosan tolerant bacteria isolated from returned activated sludge.</title>
        <authorList>
            <person name="Van Hamelsveld S."/>
        </authorList>
    </citation>
    <scope>NUCLEOTIDE SEQUENCE</scope>
    <source>
        <strain evidence="2">GW210012_S60</strain>
    </source>
</reference>
<organism evidence="2 3">
    <name type="scientific">Pseudomonas putida</name>
    <name type="common">Arthrobacter siderocapsulatus</name>
    <dbReference type="NCBI Taxonomy" id="303"/>
    <lineage>
        <taxon>Bacteria</taxon>
        <taxon>Pseudomonadati</taxon>
        <taxon>Pseudomonadota</taxon>
        <taxon>Gammaproteobacteria</taxon>
        <taxon>Pseudomonadales</taxon>
        <taxon>Pseudomonadaceae</taxon>
        <taxon>Pseudomonas</taxon>
    </lineage>
</organism>
<proteinExistence type="predicted"/>
<evidence type="ECO:0000313" key="3">
    <source>
        <dbReference type="Proteomes" id="UP001217741"/>
    </source>
</evidence>
<evidence type="ECO:0000313" key="2">
    <source>
        <dbReference type="EMBL" id="MDF3870736.1"/>
    </source>
</evidence>
<accession>A0AAW6PQ62</accession>
<protein>
    <recommendedName>
        <fullName evidence="4">HNH endonuclease</fullName>
    </recommendedName>
</protein>
<evidence type="ECO:0008006" key="4">
    <source>
        <dbReference type="Google" id="ProtNLM"/>
    </source>
</evidence>
<name>A0AAW6PQ62_PSEPU</name>
<dbReference type="EMBL" id="JARJLO010000143">
    <property type="protein sequence ID" value="MDF3870736.1"/>
    <property type="molecule type" value="Genomic_DNA"/>
</dbReference>
<feature type="region of interest" description="Disordered" evidence="1">
    <location>
        <begin position="1"/>
        <end position="22"/>
    </location>
</feature>
<evidence type="ECO:0000256" key="1">
    <source>
        <dbReference type="SAM" id="MobiDB-lite"/>
    </source>
</evidence>